<name>S9WQM0_9TRYP</name>
<dbReference type="InterPro" id="IPR010920">
    <property type="entry name" value="LSM_dom_sf"/>
</dbReference>
<dbReference type="CDD" id="cd01721">
    <property type="entry name" value="Sm_D3"/>
    <property type="match status" value="1"/>
</dbReference>
<proteinExistence type="inferred from homology"/>
<dbReference type="SUPFAM" id="SSF50182">
    <property type="entry name" value="Sm-like ribonucleoproteins"/>
    <property type="match status" value="1"/>
</dbReference>
<feature type="region of interest" description="Disordered" evidence="10">
    <location>
        <begin position="95"/>
        <end position="117"/>
    </location>
</feature>
<dbReference type="Pfam" id="PF01423">
    <property type="entry name" value="LSM"/>
    <property type="match status" value="1"/>
</dbReference>
<dbReference type="FunFam" id="2.30.30.100:FF:000058">
    <property type="entry name" value="Small nuclear ribonucleoprotein Sm D3"/>
    <property type="match status" value="1"/>
</dbReference>
<dbReference type="GO" id="GO:0003723">
    <property type="term" value="F:RNA binding"/>
    <property type="evidence" value="ECO:0007669"/>
    <property type="project" value="InterPro"/>
</dbReference>
<reference evidence="12 13" key="1">
    <citation type="submission" date="2020-08" db="EMBL/GenBank/DDBJ databases">
        <authorList>
            <person name="Newling K."/>
            <person name="Davey J."/>
            <person name="Forrester S."/>
        </authorList>
    </citation>
    <scope>NUCLEOTIDE SEQUENCE [LARGE SCALE GENOMIC DNA]</scope>
    <source>
        <strain evidence="13">Crithidia deanei Carvalho (ATCC PRA-265)</strain>
    </source>
</reference>
<evidence type="ECO:0000256" key="1">
    <source>
        <dbReference type="ARBA" id="ARBA00004123"/>
    </source>
</evidence>
<dbReference type="Proteomes" id="UP000515908">
    <property type="component" value="Chromosome 04"/>
</dbReference>
<dbReference type="AlphaFoldDB" id="S9WQM0"/>
<evidence type="ECO:0000256" key="6">
    <source>
        <dbReference type="ARBA" id="ARBA00023187"/>
    </source>
</evidence>
<organism evidence="12 13">
    <name type="scientific">Angomonas deanei</name>
    <dbReference type="NCBI Taxonomy" id="59799"/>
    <lineage>
        <taxon>Eukaryota</taxon>
        <taxon>Discoba</taxon>
        <taxon>Euglenozoa</taxon>
        <taxon>Kinetoplastea</taxon>
        <taxon>Metakinetoplastina</taxon>
        <taxon>Trypanosomatida</taxon>
        <taxon>Trypanosomatidae</taxon>
        <taxon>Strigomonadinae</taxon>
        <taxon>Angomonas</taxon>
    </lineage>
</organism>
<dbReference type="InterPro" id="IPR027141">
    <property type="entry name" value="LSm4/Sm_D1/D3"/>
</dbReference>
<keyword evidence="7 9" id="KW-0539">Nucleus</keyword>
<feature type="domain" description="Sm" evidence="11">
    <location>
        <begin position="4"/>
        <end position="76"/>
    </location>
</feature>
<dbReference type="SMART" id="SM00651">
    <property type="entry name" value="Sm"/>
    <property type="match status" value="1"/>
</dbReference>
<evidence type="ECO:0000256" key="2">
    <source>
        <dbReference type="ARBA" id="ARBA00004514"/>
    </source>
</evidence>
<evidence type="ECO:0000256" key="8">
    <source>
        <dbReference type="ARBA" id="ARBA00023274"/>
    </source>
</evidence>
<evidence type="ECO:0000256" key="9">
    <source>
        <dbReference type="RuleBase" id="RU365050"/>
    </source>
</evidence>
<evidence type="ECO:0000259" key="11">
    <source>
        <dbReference type="PROSITE" id="PS52002"/>
    </source>
</evidence>
<keyword evidence="5 9" id="KW-0507">mRNA processing</keyword>
<dbReference type="GO" id="GO:0005829">
    <property type="term" value="C:cytosol"/>
    <property type="evidence" value="ECO:0007669"/>
    <property type="project" value="UniProtKB-SubCell"/>
</dbReference>
<evidence type="ECO:0000313" key="12">
    <source>
        <dbReference type="EMBL" id="CAD2214813.1"/>
    </source>
</evidence>
<evidence type="ECO:0000313" key="13">
    <source>
        <dbReference type="Proteomes" id="UP000515908"/>
    </source>
</evidence>
<dbReference type="Gene3D" id="2.30.30.100">
    <property type="match status" value="1"/>
</dbReference>
<evidence type="ECO:0000256" key="5">
    <source>
        <dbReference type="ARBA" id="ARBA00022664"/>
    </source>
</evidence>
<dbReference type="OrthoDB" id="6425924at2759"/>
<keyword evidence="8 9" id="KW-0687">Ribonucleoprotein</keyword>
<protein>
    <recommendedName>
        <fullName evidence="9">Small nuclear ribonucleoprotein Sm D3</fullName>
        <shortName evidence="9">Sm-D3</shortName>
    </recommendedName>
    <alternativeName>
        <fullName evidence="9">snRNP core protein D3</fullName>
    </alternativeName>
</protein>
<comment type="similarity">
    <text evidence="3 9">Belongs to the snRNP core protein family.</text>
</comment>
<keyword evidence="13" id="KW-1185">Reference proteome</keyword>
<evidence type="ECO:0000256" key="3">
    <source>
        <dbReference type="ARBA" id="ARBA00008146"/>
    </source>
</evidence>
<dbReference type="PROSITE" id="PS52002">
    <property type="entry name" value="SM"/>
    <property type="match status" value="1"/>
</dbReference>
<evidence type="ECO:0000256" key="7">
    <source>
        <dbReference type="ARBA" id="ARBA00023242"/>
    </source>
</evidence>
<dbReference type="GO" id="GO:0005681">
    <property type="term" value="C:spliceosomal complex"/>
    <property type="evidence" value="ECO:0007669"/>
    <property type="project" value="InterPro"/>
</dbReference>
<dbReference type="PANTHER" id="PTHR23338">
    <property type="entry name" value="SMALL NUCLEAR RIBONUCLEOPROTEIN SM"/>
    <property type="match status" value="1"/>
</dbReference>
<dbReference type="InterPro" id="IPR034099">
    <property type="entry name" value="SmD3"/>
</dbReference>
<comment type="subcellular location">
    <subcellularLocation>
        <location evidence="2">Cytoplasm</location>
        <location evidence="2">Cytosol</location>
    </subcellularLocation>
    <subcellularLocation>
        <location evidence="1 9">Nucleus</location>
    </subcellularLocation>
</comment>
<keyword evidence="4" id="KW-0963">Cytoplasm</keyword>
<accession>S9WQM0</accession>
<dbReference type="GO" id="GO:0000387">
    <property type="term" value="P:spliceosomal snRNP assembly"/>
    <property type="evidence" value="ECO:0007669"/>
    <property type="project" value="UniProtKB-UniRule"/>
</dbReference>
<dbReference type="InterPro" id="IPR047575">
    <property type="entry name" value="Sm"/>
</dbReference>
<evidence type="ECO:0000256" key="4">
    <source>
        <dbReference type="ARBA" id="ARBA00022490"/>
    </source>
</evidence>
<evidence type="ECO:0000256" key="10">
    <source>
        <dbReference type="SAM" id="MobiDB-lite"/>
    </source>
</evidence>
<sequence length="117" mass="12660">MTSIPLKVLHDAVDMQISLEIETGEIYVGTVAEVQDNMNVVLKDAKKTSKSGKVTESKQVLVRGSTVVFFQLPDALSTAPALASANVIAKKLMDKRGDGKGFGAQRGQKRRREETAN</sequence>
<keyword evidence="6 9" id="KW-0508">mRNA splicing</keyword>
<dbReference type="EMBL" id="LR877148">
    <property type="protein sequence ID" value="CAD2214813.1"/>
    <property type="molecule type" value="Genomic_DNA"/>
</dbReference>
<gene>
    <name evidence="12" type="ORF">ADEAN_000226400</name>
</gene>
<dbReference type="VEuPathDB" id="TriTrypDB:ADEAN_000226400"/>
<dbReference type="InterPro" id="IPR001163">
    <property type="entry name" value="Sm_dom_euk/arc"/>
</dbReference>